<evidence type="ECO:0000256" key="7">
    <source>
        <dbReference type="ARBA" id="ARBA00022989"/>
    </source>
</evidence>
<feature type="transmembrane region" description="Helical" evidence="9">
    <location>
        <begin position="407"/>
        <end position="426"/>
    </location>
</feature>
<evidence type="ECO:0000313" key="11">
    <source>
        <dbReference type="EMBL" id="MBH0781016.1"/>
    </source>
</evidence>
<protein>
    <submittedName>
        <fullName evidence="11">ATP-binding cassette domain-containing protein</fullName>
    </submittedName>
</protein>
<evidence type="ECO:0000259" key="10">
    <source>
        <dbReference type="PROSITE" id="PS50893"/>
    </source>
</evidence>
<feature type="transmembrane region" description="Helical" evidence="9">
    <location>
        <begin position="33"/>
        <end position="50"/>
    </location>
</feature>
<dbReference type="Proteomes" id="UP000655751">
    <property type="component" value="Unassembled WGS sequence"/>
</dbReference>
<dbReference type="AlphaFoldDB" id="A0A931IGN7"/>
<keyword evidence="2" id="KW-0813">Transport</keyword>
<gene>
    <name evidence="11" type="ORF">IT779_32565</name>
</gene>
<dbReference type="Gene3D" id="3.40.50.300">
    <property type="entry name" value="P-loop containing nucleotide triphosphate hydrolases"/>
    <property type="match status" value="1"/>
</dbReference>
<dbReference type="PANTHER" id="PTHR45772">
    <property type="entry name" value="CONSERVED COMPONENT OF ABC TRANSPORTER FOR NATURAL AMINO ACIDS-RELATED"/>
    <property type="match status" value="1"/>
</dbReference>
<comment type="subcellular location">
    <subcellularLocation>
        <location evidence="1">Cell membrane</location>
        <topology evidence="1">Multi-pass membrane protein</topology>
    </subcellularLocation>
</comment>
<feature type="transmembrane region" description="Helical" evidence="9">
    <location>
        <begin position="459"/>
        <end position="477"/>
    </location>
</feature>
<dbReference type="GO" id="GO:0015658">
    <property type="term" value="F:branched-chain amino acid transmembrane transporter activity"/>
    <property type="evidence" value="ECO:0007669"/>
    <property type="project" value="InterPro"/>
</dbReference>
<dbReference type="RefSeq" id="WP_196153323.1">
    <property type="nucleotide sequence ID" value="NZ_JADMLG010000020.1"/>
</dbReference>
<feature type="transmembrane region" description="Helical" evidence="9">
    <location>
        <begin position="6"/>
        <end position="26"/>
    </location>
</feature>
<dbReference type="Pfam" id="PF02653">
    <property type="entry name" value="BPD_transp_2"/>
    <property type="match status" value="2"/>
</dbReference>
<reference evidence="11" key="1">
    <citation type="submission" date="2020-11" db="EMBL/GenBank/DDBJ databases">
        <title>Nocardia NEAU-351.nov., a novel actinomycete isolated from the cow dung.</title>
        <authorList>
            <person name="Zhang X."/>
        </authorList>
    </citation>
    <scope>NUCLEOTIDE SEQUENCE</scope>
    <source>
        <strain evidence="11">NEAU-351</strain>
    </source>
</reference>
<dbReference type="CDD" id="cd06582">
    <property type="entry name" value="TM_PBP1_LivH_like"/>
    <property type="match status" value="1"/>
</dbReference>
<feature type="transmembrane region" description="Helical" evidence="9">
    <location>
        <begin position="380"/>
        <end position="400"/>
    </location>
</feature>
<comment type="caution">
    <text evidence="11">The sequence shown here is derived from an EMBL/GenBank/DDBJ whole genome shotgun (WGS) entry which is preliminary data.</text>
</comment>
<evidence type="ECO:0000256" key="8">
    <source>
        <dbReference type="ARBA" id="ARBA00023136"/>
    </source>
</evidence>
<dbReference type="PROSITE" id="PS50893">
    <property type="entry name" value="ABC_TRANSPORTER_2"/>
    <property type="match status" value="1"/>
</dbReference>
<evidence type="ECO:0000256" key="9">
    <source>
        <dbReference type="SAM" id="Phobius"/>
    </source>
</evidence>
<feature type="domain" description="ABC transporter" evidence="10">
    <location>
        <begin position="649"/>
        <end position="892"/>
    </location>
</feature>
<feature type="transmembrane region" description="Helical" evidence="9">
    <location>
        <begin position="327"/>
        <end position="347"/>
    </location>
</feature>
<accession>A0A931IGN7</accession>
<dbReference type="CDD" id="cd03219">
    <property type="entry name" value="ABC_Mj1267_LivG_branched"/>
    <property type="match status" value="1"/>
</dbReference>
<feature type="transmembrane region" description="Helical" evidence="9">
    <location>
        <begin position="142"/>
        <end position="160"/>
    </location>
</feature>
<evidence type="ECO:0000256" key="1">
    <source>
        <dbReference type="ARBA" id="ARBA00004651"/>
    </source>
</evidence>
<keyword evidence="3" id="KW-1003">Cell membrane</keyword>
<feature type="transmembrane region" description="Helical" evidence="9">
    <location>
        <begin position="62"/>
        <end position="83"/>
    </location>
</feature>
<keyword evidence="5" id="KW-0547">Nucleotide-binding</keyword>
<evidence type="ECO:0000256" key="6">
    <source>
        <dbReference type="ARBA" id="ARBA00022840"/>
    </source>
</evidence>
<dbReference type="GO" id="GO:0005886">
    <property type="term" value="C:plasma membrane"/>
    <property type="evidence" value="ECO:0007669"/>
    <property type="project" value="UniProtKB-SubCell"/>
</dbReference>
<dbReference type="EMBL" id="JADMLG010000020">
    <property type="protein sequence ID" value="MBH0781016.1"/>
    <property type="molecule type" value="Genomic_DNA"/>
</dbReference>
<feature type="transmembrane region" description="Helical" evidence="9">
    <location>
        <begin position="181"/>
        <end position="207"/>
    </location>
</feature>
<proteinExistence type="predicted"/>
<dbReference type="CDD" id="cd06581">
    <property type="entry name" value="TM_PBP1_LivM_like"/>
    <property type="match status" value="1"/>
</dbReference>
<feature type="transmembrane region" description="Helical" evidence="9">
    <location>
        <begin position="95"/>
        <end position="115"/>
    </location>
</feature>
<organism evidence="11 12">
    <name type="scientific">Nocardia bovistercoris</name>
    <dbReference type="NCBI Taxonomy" id="2785916"/>
    <lineage>
        <taxon>Bacteria</taxon>
        <taxon>Bacillati</taxon>
        <taxon>Actinomycetota</taxon>
        <taxon>Actinomycetes</taxon>
        <taxon>Mycobacteriales</taxon>
        <taxon>Nocardiaceae</taxon>
        <taxon>Nocardia</taxon>
    </lineage>
</organism>
<feature type="transmembrane region" description="Helical" evidence="9">
    <location>
        <begin position="544"/>
        <end position="577"/>
    </location>
</feature>
<feature type="transmembrane region" description="Helical" evidence="9">
    <location>
        <begin position="303"/>
        <end position="321"/>
    </location>
</feature>
<feature type="transmembrane region" description="Helical" evidence="9">
    <location>
        <begin position="589"/>
        <end position="608"/>
    </location>
</feature>
<dbReference type="Pfam" id="PF12399">
    <property type="entry name" value="BCA_ABC_TP_C"/>
    <property type="match status" value="1"/>
</dbReference>
<dbReference type="InterPro" id="IPR003593">
    <property type="entry name" value="AAA+_ATPase"/>
</dbReference>
<feature type="transmembrane region" description="Helical" evidence="9">
    <location>
        <begin position="508"/>
        <end position="532"/>
    </location>
</feature>
<name>A0A931IGN7_9NOCA</name>
<dbReference type="InterPro" id="IPR003439">
    <property type="entry name" value="ABC_transporter-like_ATP-bd"/>
</dbReference>
<dbReference type="InterPro" id="IPR032823">
    <property type="entry name" value="BCA_ABC_TP_C"/>
</dbReference>
<dbReference type="GO" id="GO:0016887">
    <property type="term" value="F:ATP hydrolysis activity"/>
    <property type="evidence" value="ECO:0007669"/>
    <property type="project" value="InterPro"/>
</dbReference>
<dbReference type="Pfam" id="PF00005">
    <property type="entry name" value="ABC_tran"/>
    <property type="match status" value="1"/>
</dbReference>
<evidence type="ECO:0000313" key="12">
    <source>
        <dbReference type="Proteomes" id="UP000655751"/>
    </source>
</evidence>
<evidence type="ECO:0000256" key="4">
    <source>
        <dbReference type="ARBA" id="ARBA00022692"/>
    </source>
</evidence>
<evidence type="ECO:0000256" key="3">
    <source>
        <dbReference type="ARBA" id="ARBA00022475"/>
    </source>
</evidence>
<keyword evidence="6 11" id="KW-0067">ATP-binding</keyword>
<dbReference type="InterPro" id="IPR027417">
    <property type="entry name" value="P-loop_NTPase"/>
</dbReference>
<keyword evidence="7 9" id="KW-1133">Transmembrane helix</keyword>
<dbReference type="InterPro" id="IPR051120">
    <property type="entry name" value="ABC_AA/LPS_Transport"/>
</dbReference>
<dbReference type="InterPro" id="IPR043428">
    <property type="entry name" value="LivM-like"/>
</dbReference>
<dbReference type="SUPFAM" id="SSF52540">
    <property type="entry name" value="P-loop containing nucleoside triphosphate hydrolases"/>
    <property type="match status" value="1"/>
</dbReference>
<dbReference type="InterPro" id="IPR001851">
    <property type="entry name" value="ABC_transp_permease"/>
</dbReference>
<keyword evidence="8 9" id="KW-0472">Membrane</keyword>
<keyword evidence="4 9" id="KW-0812">Transmembrane</keyword>
<keyword evidence="12" id="KW-1185">Reference proteome</keyword>
<dbReference type="GO" id="GO:0005524">
    <property type="term" value="F:ATP binding"/>
    <property type="evidence" value="ECO:0007669"/>
    <property type="project" value="UniProtKB-KW"/>
</dbReference>
<evidence type="ECO:0000256" key="5">
    <source>
        <dbReference type="ARBA" id="ARBA00022741"/>
    </source>
</evidence>
<sequence>MEAVTFALIGLGTGSINVLLAVGLVLIYRGSGVINFAHGGFALLGAFIVMDLRTRHDMSWPVALGAAVLGAAAVGLLVQVLVMRPLRTASPLARVIATLGVHTVLIQGVLLEYGAEQRTVPVPVPSGPVHLGSEVVVGKQNFYLVAIVVVVAVTLSIATLRTRMGNALTASAENARAAAALGWSPNLLAALTWGLGGALAGLAGALFPATSTGFISIGQMSVLIIGGLATALLAQFRSYNLALAGGLAIGIVQALTTRYVDQTGVADAVPFLVIVVVLVMRGKGLPVRGSAADSLPRIGTGRAHPALVVPIAVAGLALLRYATPSGWYPALIVSICFAIVGLSTVVLTGYAGQLSLAQFALGGTGAYVAGRLAAAHGWPFELALLAGVVGAMLLGLLFGLPALRTRGVNLAVVTFGLGFALHQILFSNSDYTGGEFQTKLESLRFLGLDVDPIVHADNYGLLCAVWFLVLAAVVATVRRGRVGRRLLAVRTNERAAAAMGVSVFQNKLYAFVLSAGIAGVGGVLFGFSYPTVLYQQLFVPDLSITVLVVTVIGGVGYVCGPVVGALLAPGGVAVLLFDTSSAMSSSDESFVRFVPLITGIVLVLTLVLNQNGVVDQLAAPVRRLWPRRARDDEAVTASAPRTPVAPKSLEVRGVTQTFGAFTALAEVGLTIAPGQVVGVLGPNGAGKTTLIDVVTGYNRPSSGMVVLDGVDVTAWPPHRRARAGLVRSFQSLELFDDLTVRENLLASSEEQDLAAYFTGLVRAGTPRMTDTVCAAVEELELTDVLHRRPQELSYARRRLVAIARAIAARPSVLLLDEPAAGLDEHESAELGRLIRRLADDWGIGVLLIEHDVELVLDNSDRVMVLDFGRVIAEGTPAEIRRSDAVRRAYLGESLVEATP</sequence>
<evidence type="ECO:0000256" key="2">
    <source>
        <dbReference type="ARBA" id="ARBA00022448"/>
    </source>
</evidence>
<feature type="transmembrane region" description="Helical" evidence="9">
    <location>
        <begin position="241"/>
        <end position="259"/>
    </location>
</feature>
<dbReference type="SMART" id="SM00382">
    <property type="entry name" value="AAA"/>
    <property type="match status" value="1"/>
</dbReference>
<feature type="transmembrane region" description="Helical" evidence="9">
    <location>
        <begin position="213"/>
        <end position="234"/>
    </location>
</feature>